<keyword evidence="3" id="KW-1185">Reference proteome</keyword>
<evidence type="ECO:0000256" key="1">
    <source>
        <dbReference type="SAM" id="SignalP"/>
    </source>
</evidence>
<reference evidence="2" key="1">
    <citation type="submission" date="2019-09" db="EMBL/GenBank/DDBJ databases">
        <authorList>
            <person name="Li J."/>
        </authorList>
    </citation>
    <scope>NUCLEOTIDE SEQUENCE [LARGE SCALE GENOMIC DNA]</scope>
    <source>
        <strain evidence="2">JCM 14732</strain>
    </source>
</reference>
<proteinExistence type="predicted"/>
<feature type="signal peptide" evidence="1">
    <location>
        <begin position="1"/>
        <end position="28"/>
    </location>
</feature>
<keyword evidence="1" id="KW-0732">Signal</keyword>
<dbReference type="AlphaFoldDB" id="A0A5M4FE48"/>
<dbReference type="RefSeq" id="WP_149689063.1">
    <property type="nucleotide sequence ID" value="NZ_SDPQ02000002.1"/>
</dbReference>
<dbReference type="Proteomes" id="UP000380867">
    <property type="component" value="Unassembled WGS sequence"/>
</dbReference>
<dbReference type="EMBL" id="SDPQ02000002">
    <property type="protein sequence ID" value="KAA1397615.1"/>
    <property type="molecule type" value="Genomic_DNA"/>
</dbReference>
<dbReference type="InterPro" id="IPR011042">
    <property type="entry name" value="6-blade_b-propeller_TolB-like"/>
</dbReference>
<dbReference type="SUPFAM" id="SSF63829">
    <property type="entry name" value="Calcium-dependent phosphotriesterase"/>
    <property type="match status" value="1"/>
</dbReference>
<gene>
    <name evidence="2" type="ORF">ESP70_009655</name>
</gene>
<evidence type="ECO:0000313" key="3">
    <source>
        <dbReference type="Proteomes" id="UP000380867"/>
    </source>
</evidence>
<name>A0A5M4FE48_9ACTN</name>
<protein>
    <recommendedName>
        <fullName evidence="4">SMP-30/gluconolactonase/LRE family protein</fullName>
    </recommendedName>
</protein>
<evidence type="ECO:0000313" key="2">
    <source>
        <dbReference type="EMBL" id="KAA1397615.1"/>
    </source>
</evidence>
<feature type="chain" id="PRO_5024416023" description="SMP-30/gluconolactonase/LRE family protein" evidence="1">
    <location>
        <begin position="29"/>
        <end position="370"/>
    </location>
</feature>
<evidence type="ECO:0008006" key="4">
    <source>
        <dbReference type="Google" id="ProtNLM"/>
    </source>
</evidence>
<accession>A0A5M4FE48</accession>
<comment type="caution">
    <text evidence="2">The sequence shown here is derived from an EMBL/GenBank/DDBJ whole genome shotgun (WGS) entry which is preliminary data.</text>
</comment>
<sequence length="370" mass="39024">MSALRRRLPVGVLAALMALTLAAPQVSAETPRPRWDTRVFAAVGSPGYPANVYAHPNGRVYAGTYSNLLGDSLRSKVFEWSASGTLLRTWTVPGQDLAASHGVQVSISDAKGRLILLEKSTSRILRLDLSTGKFTTYATLPDLPVCSGAAAGVACSPNLVDHAGIPNYSVWGPKGELYVTDFAQAVIWRVPPGGGIPKPWFTDKRLDGLEFGTAGIALSPQRNALYVMQQTSLGLGELSVGAGKLYKLPITSTGRPGTLTKVWTSRLAELPDGFSFAKSGRIYVGNAGLMQQLVVLDAQGKEIERFPKIPLLGDNGSAIPFDGPSNATFVGNRILVANQAPLGAKAHHAVLDVNVGEPGVKIYIPAGAGS</sequence>
<organism evidence="2 3">
    <name type="scientific">Aeromicrobium ginsengisoli</name>
    <dbReference type="NCBI Taxonomy" id="363867"/>
    <lineage>
        <taxon>Bacteria</taxon>
        <taxon>Bacillati</taxon>
        <taxon>Actinomycetota</taxon>
        <taxon>Actinomycetes</taxon>
        <taxon>Propionibacteriales</taxon>
        <taxon>Nocardioidaceae</taxon>
        <taxon>Aeromicrobium</taxon>
    </lineage>
</organism>
<dbReference type="Gene3D" id="2.120.10.30">
    <property type="entry name" value="TolB, C-terminal domain"/>
    <property type="match status" value="1"/>
</dbReference>
<dbReference type="OrthoDB" id="2633250at2"/>